<reference evidence="1 2" key="1">
    <citation type="submission" date="2024-09" db="EMBL/GenBank/DDBJ databases">
        <authorList>
            <person name="Sun Q."/>
            <person name="Mori K."/>
        </authorList>
    </citation>
    <scope>NUCLEOTIDE SEQUENCE [LARGE SCALE GENOMIC DNA]</scope>
    <source>
        <strain evidence="1 2">CCM 7765</strain>
    </source>
</reference>
<protein>
    <recommendedName>
        <fullName evidence="3">Acetyltransferase (GNAT) family protein</fullName>
    </recommendedName>
</protein>
<organism evidence="1 2">
    <name type="scientific">Olivibacter oleidegradans</name>
    <dbReference type="NCBI Taxonomy" id="760123"/>
    <lineage>
        <taxon>Bacteria</taxon>
        <taxon>Pseudomonadati</taxon>
        <taxon>Bacteroidota</taxon>
        <taxon>Sphingobacteriia</taxon>
        <taxon>Sphingobacteriales</taxon>
        <taxon>Sphingobacteriaceae</taxon>
        <taxon>Olivibacter</taxon>
    </lineage>
</organism>
<dbReference type="RefSeq" id="WP_130855451.1">
    <property type="nucleotide sequence ID" value="NZ_JBHLWO010000002.1"/>
</dbReference>
<name>A0ABV6HPB1_9SPHI</name>
<dbReference type="EMBL" id="JBHLWO010000002">
    <property type="protein sequence ID" value="MFC0319930.1"/>
    <property type="molecule type" value="Genomic_DNA"/>
</dbReference>
<gene>
    <name evidence="1" type="ORF">ACFFI0_16520</name>
</gene>
<accession>A0ABV6HPB1</accession>
<evidence type="ECO:0000313" key="1">
    <source>
        <dbReference type="EMBL" id="MFC0319930.1"/>
    </source>
</evidence>
<evidence type="ECO:0008006" key="3">
    <source>
        <dbReference type="Google" id="ProtNLM"/>
    </source>
</evidence>
<sequence>MNTANKTNVLLKTLSMKDCNEIFCISREGIVTGNFLQDLQLNENSPIEFTQRLLWLSKGLYTIRLDYDPKKIVGYTLFYRLNVAFFRSLCILSDFYRPAIISQVHEQMSELGKFCYGITTCISKRNPLSNSDMGFSMQLIPRTFTR</sequence>
<evidence type="ECO:0000313" key="2">
    <source>
        <dbReference type="Proteomes" id="UP001589774"/>
    </source>
</evidence>
<comment type="caution">
    <text evidence="1">The sequence shown here is derived from an EMBL/GenBank/DDBJ whole genome shotgun (WGS) entry which is preliminary data.</text>
</comment>
<dbReference type="Proteomes" id="UP001589774">
    <property type="component" value="Unassembled WGS sequence"/>
</dbReference>
<proteinExistence type="predicted"/>
<keyword evidence="2" id="KW-1185">Reference proteome</keyword>